<name>A0AA88NGP8_CHASR</name>
<keyword evidence="3" id="KW-1185">Reference proteome</keyword>
<dbReference type="Proteomes" id="UP001187415">
    <property type="component" value="Unassembled WGS sequence"/>
</dbReference>
<dbReference type="EMBL" id="JAUPFM010000003">
    <property type="protein sequence ID" value="KAK2856941.1"/>
    <property type="molecule type" value="Genomic_DNA"/>
</dbReference>
<evidence type="ECO:0000313" key="3">
    <source>
        <dbReference type="Proteomes" id="UP001187415"/>
    </source>
</evidence>
<organism evidence="2 3">
    <name type="scientific">Channa striata</name>
    <name type="common">Snakehead murrel</name>
    <name type="synonym">Ophicephalus striatus</name>
    <dbReference type="NCBI Taxonomy" id="64152"/>
    <lineage>
        <taxon>Eukaryota</taxon>
        <taxon>Metazoa</taxon>
        <taxon>Chordata</taxon>
        <taxon>Craniata</taxon>
        <taxon>Vertebrata</taxon>
        <taxon>Euteleostomi</taxon>
        <taxon>Actinopterygii</taxon>
        <taxon>Neopterygii</taxon>
        <taxon>Teleostei</taxon>
        <taxon>Neoteleostei</taxon>
        <taxon>Acanthomorphata</taxon>
        <taxon>Anabantaria</taxon>
        <taxon>Anabantiformes</taxon>
        <taxon>Channoidei</taxon>
        <taxon>Channidae</taxon>
        <taxon>Channa</taxon>
    </lineage>
</organism>
<proteinExistence type="predicted"/>
<evidence type="ECO:0000313" key="2">
    <source>
        <dbReference type="EMBL" id="KAK2856941.1"/>
    </source>
</evidence>
<gene>
    <name evidence="2" type="ORF">Q5P01_005676</name>
</gene>
<evidence type="ECO:0000256" key="1">
    <source>
        <dbReference type="SAM" id="SignalP"/>
    </source>
</evidence>
<protein>
    <submittedName>
        <fullName evidence="2">Uncharacterized protein</fullName>
    </submittedName>
</protein>
<feature type="chain" id="PRO_5041732456" evidence="1">
    <location>
        <begin position="19"/>
        <end position="77"/>
    </location>
</feature>
<comment type="caution">
    <text evidence="2">The sequence shown here is derived from an EMBL/GenBank/DDBJ whole genome shotgun (WGS) entry which is preliminary data.</text>
</comment>
<keyword evidence="1" id="KW-0732">Signal</keyword>
<feature type="signal peptide" evidence="1">
    <location>
        <begin position="1"/>
        <end position="18"/>
    </location>
</feature>
<reference evidence="2" key="1">
    <citation type="submission" date="2023-07" db="EMBL/GenBank/DDBJ databases">
        <title>Chromosome-level Genome Assembly of Striped Snakehead (Channa striata).</title>
        <authorList>
            <person name="Liu H."/>
        </authorList>
    </citation>
    <scope>NUCLEOTIDE SEQUENCE</scope>
    <source>
        <strain evidence="2">Gz</strain>
        <tissue evidence="2">Muscle</tissue>
    </source>
</reference>
<sequence length="77" mass="9255">MFPCLLLVLLSAMELSAALDFFQKHVIAEMTEDDCTREMERTRLQLHRHRRLYLLWLQRVKREPTNPSSAQKDIREQ</sequence>
<accession>A0AA88NGP8</accession>
<dbReference type="AlphaFoldDB" id="A0AA88NGP8"/>